<proteinExistence type="predicted"/>
<accession>A0A3E3K678</accession>
<name>A0A3E3K678_9FIRM</name>
<dbReference type="AlphaFoldDB" id="A0A3E3K678"/>
<sequence length="172" mass="19059">MLLNLSDVLSDQHSPIDAAVPLEINTMKLPGGPYPLEERSNVQIHVEHVKGKEIAVSGNCSLTAVIPCDRCLSPVRVPMEISFEKRAIVGGEAEETDEASDYIDGYHLDVDKLLYYEILIGWPTKTLCREDCKGLCSVCGQNLNEGTCDCEDTGLDPRMSVIRDLFKNFKEV</sequence>
<dbReference type="Proteomes" id="UP000261080">
    <property type="component" value="Unassembled WGS sequence"/>
</dbReference>
<comment type="caution">
    <text evidence="1">The sequence shown here is derived from an EMBL/GenBank/DDBJ whole genome shotgun (WGS) entry which is preliminary data.</text>
</comment>
<dbReference type="GeneID" id="97192524"/>
<protein>
    <submittedName>
        <fullName evidence="1">DUF177 domain-containing protein</fullName>
    </submittedName>
</protein>
<dbReference type="OrthoDB" id="9790372at2"/>
<keyword evidence="2" id="KW-1185">Reference proteome</keyword>
<reference evidence="1 2" key="1">
    <citation type="submission" date="2018-08" db="EMBL/GenBank/DDBJ databases">
        <title>A genome reference for cultivated species of the human gut microbiota.</title>
        <authorList>
            <person name="Zou Y."/>
            <person name="Xue W."/>
            <person name="Luo G."/>
        </authorList>
    </citation>
    <scope>NUCLEOTIDE SEQUENCE [LARGE SCALE GENOMIC DNA]</scope>
    <source>
        <strain evidence="1 2">AF37-2AT</strain>
    </source>
</reference>
<dbReference type="RefSeq" id="WP_024732411.1">
    <property type="nucleotide sequence ID" value="NZ_CALBAT010000002.1"/>
</dbReference>
<dbReference type="InterPro" id="IPR003772">
    <property type="entry name" value="YceD"/>
</dbReference>
<evidence type="ECO:0000313" key="2">
    <source>
        <dbReference type="Proteomes" id="UP000261080"/>
    </source>
</evidence>
<gene>
    <name evidence="1" type="ORF">DW016_02680</name>
</gene>
<dbReference type="Pfam" id="PF02620">
    <property type="entry name" value="YceD"/>
    <property type="match status" value="1"/>
</dbReference>
<dbReference type="EMBL" id="QVLX01000001">
    <property type="protein sequence ID" value="RGE90169.1"/>
    <property type="molecule type" value="Genomic_DNA"/>
</dbReference>
<organism evidence="1 2">
    <name type="scientific">Sellimonas intestinalis</name>
    <dbReference type="NCBI Taxonomy" id="1653434"/>
    <lineage>
        <taxon>Bacteria</taxon>
        <taxon>Bacillati</taxon>
        <taxon>Bacillota</taxon>
        <taxon>Clostridia</taxon>
        <taxon>Lachnospirales</taxon>
        <taxon>Lachnospiraceae</taxon>
        <taxon>Sellimonas</taxon>
    </lineage>
</organism>
<evidence type="ECO:0000313" key="1">
    <source>
        <dbReference type="EMBL" id="RGE90169.1"/>
    </source>
</evidence>